<sequence length="205" mass="23537">MFKKGLLVVLLGGTGLFYVTAANAELVINSKDNQYKSVTEVRNSQIPSDRSIKQLMEIYDYDQLIEEVIGDSEGKRQAVISAMYSSMGVDINDTADLTEEQKTKLAKFNDMLDDYAEYIFENRKEEMQEIYKQGIRQTLQSIYTQEEIDAQIDFYSTPIGRDIVEKQTVFTKTYYESILPKIMAIQNENMQQAMIKLAEDITAIK</sequence>
<dbReference type="EMBL" id="UGVC01000001">
    <property type="protein sequence ID" value="SUD89952.1"/>
    <property type="molecule type" value="Genomic_DNA"/>
</dbReference>
<proteinExistence type="predicted"/>
<gene>
    <name evidence="2" type="ORF">NCTC10526_00267</name>
</gene>
<dbReference type="InterPro" id="IPR018637">
    <property type="entry name" value="DUF2059"/>
</dbReference>
<evidence type="ECO:0000313" key="3">
    <source>
        <dbReference type="Proteomes" id="UP000254123"/>
    </source>
</evidence>
<evidence type="ECO:0000259" key="1">
    <source>
        <dbReference type="Pfam" id="PF09832"/>
    </source>
</evidence>
<dbReference type="AlphaFoldDB" id="A0A379LJL5"/>
<feature type="domain" description="DUF2059" evidence="1">
    <location>
        <begin position="132"/>
        <end position="171"/>
    </location>
</feature>
<accession>A0A379LJL5</accession>
<dbReference type="Pfam" id="PF09832">
    <property type="entry name" value="DUF2059"/>
    <property type="match status" value="1"/>
</dbReference>
<protein>
    <submittedName>
        <fullName evidence="2">Uncharacterized protein conserved in bacteria (DUF2059)</fullName>
    </submittedName>
</protein>
<reference evidence="2 3" key="1">
    <citation type="submission" date="2018-06" db="EMBL/GenBank/DDBJ databases">
        <authorList>
            <consortium name="Pathogen Informatics"/>
            <person name="Doyle S."/>
        </authorList>
    </citation>
    <scope>NUCLEOTIDE SEQUENCE [LARGE SCALE GENOMIC DNA]</scope>
    <source>
        <strain evidence="2 3">NCTC10526</strain>
    </source>
</reference>
<dbReference type="Proteomes" id="UP000254123">
    <property type="component" value="Unassembled WGS sequence"/>
</dbReference>
<name>A0A379LJL5_9GAMM</name>
<evidence type="ECO:0000313" key="2">
    <source>
        <dbReference type="EMBL" id="SUD89952.1"/>
    </source>
</evidence>
<organism evidence="2 3">
    <name type="scientific">Psychrobacter phenylpyruvicus</name>
    <dbReference type="NCBI Taxonomy" id="29432"/>
    <lineage>
        <taxon>Bacteria</taxon>
        <taxon>Pseudomonadati</taxon>
        <taxon>Pseudomonadota</taxon>
        <taxon>Gammaproteobacteria</taxon>
        <taxon>Moraxellales</taxon>
        <taxon>Moraxellaceae</taxon>
        <taxon>Psychrobacter</taxon>
    </lineage>
</organism>
<keyword evidence="3" id="KW-1185">Reference proteome</keyword>